<evidence type="ECO:0000259" key="3">
    <source>
        <dbReference type="PROSITE" id="PS50937"/>
    </source>
</evidence>
<organism evidence="4 5">
    <name type="scientific">Cytobacillus gottheilii</name>
    <dbReference type="NCBI Taxonomy" id="859144"/>
    <lineage>
        <taxon>Bacteria</taxon>
        <taxon>Bacillati</taxon>
        <taxon>Bacillota</taxon>
        <taxon>Bacilli</taxon>
        <taxon>Bacillales</taxon>
        <taxon>Bacillaceae</taxon>
        <taxon>Cytobacillus</taxon>
    </lineage>
</organism>
<name>A0ABX8FDB0_9BACI</name>
<dbReference type="RefSeq" id="WP_214476575.1">
    <property type="nucleotide sequence ID" value="NZ_CP071709.1"/>
</dbReference>
<reference evidence="4 5" key="1">
    <citation type="submission" date="2021-03" db="EMBL/GenBank/DDBJ databases">
        <title>The first data on the complete genome of the tetrodotoxin-producing bacterium.</title>
        <authorList>
            <person name="Melnikova D.I."/>
            <person name="Nijland R."/>
            <person name="Magarlamov T.Y."/>
        </authorList>
    </citation>
    <scope>NUCLEOTIDE SEQUENCE [LARGE SCALE GENOMIC DNA]</scope>
    <source>
        <strain evidence="4 5">1839</strain>
    </source>
</reference>
<keyword evidence="5" id="KW-1185">Reference proteome</keyword>
<dbReference type="InterPro" id="IPR047057">
    <property type="entry name" value="MerR_fam"/>
</dbReference>
<evidence type="ECO:0000256" key="1">
    <source>
        <dbReference type="ARBA" id="ARBA00023125"/>
    </source>
</evidence>
<protein>
    <submittedName>
        <fullName evidence="4">MerR family transcriptional regulator</fullName>
    </submittedName>
</protein>
<dbReference type="Proteomes" id="UP000679247">
    <property type="component" value="Chromosome"/>
</dbReference>
<dbReference type="PANTHER" id="PTHR30204">
    <property type="entry name" value="REDOX-CYCLING DRUG-SENSING TRANSCRIPTIONAL ACTIVATOR SOXR"/>
    <property type="match status" value="1"/>
</dbReference>
<dbReference type="Gene3D" id="6.10.250.360">
    <property type="match status" value="1"/>
</dbReference>
<proteinExistence type="predicted"/>
<dbReference type="InterPro" id="IPR009061">
    <property type="entry name" value="DNA-bd_dom_put_sf"/>
</dbReference>
<dbReference type="PANTHER" id="PTHR30204:SF96">
    <property type="entry name" value="CHROMOSOME-ANCHORING PROTEIN RACA"/>
    <property type="match status" value="1"/>
</dbReference>
<keyword evidence="2" id="KW-0175">Coiled coil</keyword>
<dbReference type="SUPFAM" id="SSF46955">
    <property type="entry name" value="Putative DNA-binding domain"/>
    <property type="match status" value="1"/>
</dbReference>
<evidence type="ECO:0000256" key="2">
    <source>
        <dbReference type="SAM" id="Coils"/>
    </source>
</evidence>
<dbReference type="Pfam" id="PF13411">
    <property type="entry name" value="MerR_1"/>
    <property type="match status" value="1"/>
</dbReference>
<feature type="coiled-coil region" evidence="2">
    <location>
        <begin position="86"/>
        <end position="113"/>
    </location>
</feature>
<keyword evidence="1" id="KW-0238">DNA-binding</keyword>
<gene>
    <name evidence="4" type="ORF">J1899_21345</name>
</gene>
<feature type="domain" description="HTH merR-type" evidence="3">
    <location>
        <begin position="4"/>
        <end position="73"/>
    </location>
</feature>
<dbReference type="PROSITE" id="PS50937">
    <property type="entry name" value="HTH_MERR_2"/>
    <property type="match status" value="1"/>
</dbReference>
<evidence type="ECO:0000313" key="4">
    <source>
        <dbReference type="EMBL" id="QVY61451.1"/>
    </source>
</evidence>
<accession>A0ABX8FDB0</accession>
<dbReference type="InterPro" id="IPR000551">
    <property type="entry name" value="MerR-type_HTH_dom"/>
</dbReference>
<evidence type="ECO:0000313" key="5">
    <source>
        <dbReference type="Proteomes" id="UP000679247"/>
    </source>
</evidence>
<sequence length="260" mass="30364">MSETYSIGQFSKKTGTTIRTLHYYDELELLKPSIITESGRRYYSDDNIVQLQKIISLKFLGYSLEEIREFLHLSDWNLMDSLLFQREEMLKKKAHLERVIRALDNAIDLTESQGQVNSSIFLMIIHNIQMENEFKDWLKRLLPNDRVEEIFNISDERERELNRLTADIVIKLKEAVGENPENPSVQELVGHIFTLTAEIVGGEDVLFHEIIENEQLVESELENDPLFLASPFSKKEEEWLEKAMEIYLESRGADQYDSTS</sequence>
<dbReference type="CDD" id="cd01106">
    <property type="entry name" value="HTH_TipAL-Mta"/>
    <property type="match status" value="1"/>
</dbReference>
<dbReference type="Gene3D" id="1.10.1660.10">
    <property type="match status" value="1"/>
</dbReference>
<dbReference type="EMBL" id="CP071709">
    <property type="protein sequence ID" value="QVY61451.1"/>
    <property type="molecule type" value="Genomic_DNA"/>
</dbReference>
<dbReference type="SMART" id="SM00422">
    <property type="entry name" value="HTH_MERR"/>
    <property type="match status" value="1"/>
</dbReference>